<evidence type="ECO:0000313" key="3">
    <source>
        <dbReference type="Proteomes" id="UP000244184"/>
    </source>
</evidence>
<feature type="signal peptide" evidence="1">
    <location>
        <begin position="1"/>
        <end position="24"/>
    </location>
</feature>
<dbReference type="SUPFAM" id="SSF49265">
    <property type="entry name" value="Fibronectin type III"/>
    <property type="match status" value="1"/>
</dbReference>
<comment type="caution">
    <text evidence="2">The sequence shown here is derived from an EMBL/GenBank/DDBJ whole genome shotgun (WGS) entry which is preliminary data.</text>
</comment>
<gene>
    <name evidence="2" type="ORF">C8Z91_29925</name>
</gene>
<proteinExistence type="predicted"/>
<organism evidence="2 3">
    <name type="scientific">Paenibacillus elgii</name>
    <dbReference type="NCBI Taxonomy" id="189691"/>
    <lineage>
        <taxon>Bacteria</taxon>
        <taxon>Bacillati</taxon>
        <taxon>Bacillota</taxon>
        <taxon>Bacilli</taxon>
        <taxon>Bacillales</taxon>
        <taxon>Paenibacillaceae</taxon>
        <taxon>Paenibacillus</taxon>
    </lineage>
</organism>
<protein>
    <recommendedName>
        <fullName evidence="4">Fibronectin type-III domain-containing protein</fullName>
    </recommendedName>
</protein>
<evidence type="ECO:0008006" key="4">
    <source>
        <dbReference type="Google" id="ProtNLM"/>
    </source>
</evidence>
<dbReference type="InterPro" id="IPR013783">
    <property type="entry name" value="Ig-like_fold"/>
</dbReference>
<accession>A0A2T6FUP0</accession>
<sequence>MKKIASLTLLSALSLMSIAGAASAEQLTPNVISPSVAAYEPIGNPELVATGLVIKFNTVSGVHHYTVSILNTDDNTKQTFDTTSNSYTFTGATINTEYKLWVGAYDKSGKLLKQTDPNSNYVTYKFAGQSVSLAWK</sequence>
<keyword evidence="1" id="KW-0732">Signal</keyword>
<dbReference type="Gene3D" id="2.60.40.10">
    <property type="entry name" value="Immunoglobulins"/>
    <property type="match status" value="1"/>
</dbReference>
<dbReference type="Proteomes" id="UP000244184">
    <property type="component" value="Unassembled WGS sequence"/>
</dbReference>
<evidence type="ECO:0000256" key="1">
    <source>
        <dbReference type="SAM" id="SignalP"/>
    </source>
</evidence>
<dbReference type="RefSeq" id="WP_029191827.1">
    <property type="nucleotide sequence ID" value="NZ_PYHP01000080.1"/>
</dbReference>
<feature type="chain" id="PRO_5038509005" description="Fibronectin type-III domain-containing protein" evidence="1">
    <location>
        <begin position="25"/>
        <end position="136"/>
    </location>
</feature>
<dbReference type="InterPro" id="IPR036116">
    <property type="entry name" value="FN3_sf"/>
</dbReference>
<dbReference type="AlphaFoldDB" id="A0A2T6FUP0"/>
<reference evidence="2 3" key="1">
    <citation type="submission" date="2018-03" db="EMBL/GenBank/DDBJ databases">
        <title>Genome sequence of Paenibacillus elgii strain AC13 an antimicrobial compound producing bacteria.</title>
        <authorList>
            <person name="Kurokawa A.S."/>
            <person name="Araujo J.F."/>
            <person name="Costa R.A."/>
            <person name="Ortega D.B."/>
            <person name="Pires A.S."/>
            <person name="Pappas G.J.Jr."/>
            <person name="Franco O.L."/>
            <person name="Barreto C."/>
            <person name="Magalhaes B.S."/>
            <person name="Kruger R.H."/>
        </authorList>
    </citation>
    <scope>NUCLEOTIDE SEQUENCE [LARGE SCALE GENOMIC DNA]</scope>
    <source>
        <strain evidence="2 3">AC13</strain>
    </source>
</reference>
<dbReference type="EMBL" id="PYHP01000080">
    <property type="protein sequence ID" value="PUA35629.1"/>
    <property type="molecule type" value="Genomic_DNA"/>
</dbReference>
<evidence type="ECO:0000313" key="2">
    <source>
        <dbReference type="EMBL" id="PUA35629.1"/>
    </source>
</evidence>
<name>A0A2T6FUP0_9BACL</name>